<protein>
    <submittedName>
        <fullName evidence="1">Uncharacterized protein</fullName>
    </submittedName>
</protein>
<dbReference type="EMBL" id="BARV01039640">
    <property type="protein sequence ID" value="GAI47170.1"/>
    <property type="molecule type" value="Genomic_DNA"/>
</dbReference>
<dbReference type="AlphaFoldDB" id="X1Q7Z2"/>
<organism evidence="1">
    <name type="scientific">marine sediment metagenome</name>
    <dbReference type="NCBI Taxonomy" id="412755"/>
    <lineage>
        <taxon>unclassified sequences</taxon>
        <taxon>metagenomes</taxon>
        <taxon>ecological metagenomes</taxon>
    </lineage>
</organism>
<reference evidence="1" key="1">
    <citation type="journal article" date="2014" name="Front. Microbiol.">
        <title>High frequency of phylogenetically diverse reductive dehalogenase-homologous genes in deep subseafloor sedimentary metagenomes.</title>
        <authorList>
            <person name="Kawai M."/>
            <person name="Futagami T."/>
            <person name="Toyoda A."/>
            <person name="Takaki Y."/>
            <person name="Nishi S."/>
            <person name="Hori S."/>
            <person name="Arai W."/>
            <person name="Tsubouchi T."/>
            <person name="Morono Y."/>
            <person name="Uchiyama I."/>
            <person name="Ito T."/>
            <person name="Fujiyama A."/>
            <person name="Inagaki F."/>
            <person name="Takami H."/>
        </authorList>
    </citation>
    <scope>NUCLEOTIDE SEQUENCE</scope>
    <source>
        <strain evidence="1">Expedition CK06-06</strain>
    </source>
</reference>
<name>X1Q7Z2_9ZZZZ</name>
<gene>
    <name evidence="1" type="ORF">S06H3_60694</name>
</gene>
<evidence type="ECO:0000313" key="1">
    <source>
        <dbReference type="EMBL" id="GAI47170.1"/>
    </source>
</evidence>
<comment type="caution">
    <text evidence="1">The sequence shown here is derived from an EMBL/GenBank/DDBJ whole genome shotgun (WGS) entry which is preliminary data.</text>
</comment>
<proteinExistence type="predicted"/>
<accession>X1Q7Z2</accession>
<sequence length="81" mass="9182">MNPTEYTPELKELIAKLKHDVAEGEDFLIDPVARHHISWAGEDKLSEAEIDAIIREISGDKLTMAEMNELYTDEELLAIKS</sequence>